<evidence type="ECO:0000256" key="2">
    <source>
        <dbReference type="ARBA" id="ARBA00022630"/>
    </source>
</evidence>
<keyword evidence="3" id="KW-0001">2Fe-2S</keyword>
<dbReference type="InterPro" id="IPR017927">
    <property type="entry name" value="FAD-bd_FR_type"/>
</dbReference>
<dbReference type="InterPro" id="IPR050415">
    <property type="entry name" value="MRET"/>
</dbReference>
<dbReference type="Pfam" id="PF00175">
    <property type="entry name" value="NAD_binding_1"/>
    <property type="match status" value="1"/>
</dbReference>
<feature type="domain" description="FAD-binding FR-type" evidence="10">
    <location>
        <begin position="9"/>
        <end position="115"/>
    </location>
</feature>
<name>A0A076EYP3_RHOOP</name>
<dbReference type="SUPFAM" id="SSF63380">
    <property type="entry name" value="Riboflavin synthase domain-like"/>
    <property type="match status" value="1"/>
</dbReference>
<dbReference type="InterPro" id="IPR006058">
    <property type="entry name" value="2Fe2S_fd_BS"/>
</dbReference>
<comment type="cofactor">
    <cofactor evidence="1">
        <name>FAD</name>
        <dbReference type="ChEBI" id="CHEBI:57692"/>
    </cofactor>
</comment>
<dbReference type="InterPro" id="IPR039261">
    <property type="entry name" value="FNR_nucleotide-bd"/>
</dbReference>
<accession>A0A076EYP3</accession>
<dbReference type="Gene3D" id="3.10.20.30">
    <property type="match status" value="1"/>
</dbReference>
<dbReference type="PANTHER" id="PTHR47354:SF8">
    <property type="entry name" value="1,2-PHENYLACETYL-COA EPOXIDASE, SUBUNIT E"/>
    <property type="match status" value="1"/>
</dbReference>
<dbReference type="PRINTS" id="PR00410">
    <property type="entry name" value="PHEHYDRXLASE"/>
</dbReference>
<dbReference type="InterPro" id="IPR001433">
    <property type="entry name" value="OxRdtase_FAD/NAD-bd"/>
</dbReference>
<dbReference type="PROSITE" id="PS51384">
    <property type="entry name" value="FAD_FR"/>
    <property type="match status" value="1"/>
</dbReference>
<dbReference type="SUPFAM" id="SSF54292">
    <property type="entry name" value="2Fe-2S ferredoxin-like"/>
    <property type="match status" value="1"/>
</dbReference>
<dbReference type="AlphaFoldDB" id="A0A076EYP3"/>
<dbReference type="Gene3D" id="2.40.30.10">
    <property type="entry name" value="Translation factors"/>
    <property type="match status" value="1"/>
</dbReference>
<evidence type="ECO:0000256" key="1">
    <source>
        <dbReference type="ARBA" id="ARBA00001974"/>
    </source>
</evidence>
<protein>
    <submittedName>
        <fullName evidence="11">3-ketosteroid-9-alpha-hydroxylase</fullName>
    </submittedName>
</protein>
<sequence length="354" mass="37610">MTDVISSSRKTHTLTIAGIVDETPDAKSLIFSVPNEARETFTYLPGQFLTLQIPSERSGSVARCYSLSSSPIVDSNLMVTIKRTAGGYGSNWLCDNAAEGMQLNVLPPSGIFTPGSLDSDFLLIAGGSGITPVISIAKTVLSAGTGNVVLFYANRAAESVIFAREVDELSQRSPGRLSVKHWLESERGVPTSELLATEFAAAGIEREAFICGPGPFKDAAVSALRALGYDKSQIHLEIFNSLSGNPFDTSASLASSDSIPGTTVSAEITIGGDVHNIEWPIDVPLVQHLLNRGIDVPFSCQEGECGTCLATVNRGKARMLTNFVLDDDDITSGSILACQALPDCDDMIRIDFDA</sequence>
<dbReference type="GO" id="GO:0050660">
    <property type="term" value="F:flavin adenine dinucleotide binding"/>
    <property type="evidence" value="ECO:0007669"/>
    <property type="project" value="TreeGrafter"/>
</dbReference>
<dbReference type="CDD" id="cd06214">
    <property type="entry name" value="PA_degradation_oxidoreductase_like"/>
    <property type="match status" value="1"/>
</dbReference>
<keyword evidence="5" id="KW-0274">FAD</keyword>
<evidence type="ECO:0000313" key="12">
    <source>
        <dbReference type="Proteomes" id="UP000028488"/>
    </source>
</evidence>
<keyword evidence="4" id="KW-0479">Metal-binding</keyword>
<dbReference type="Pfam" id="PF00970">
    <property type="entry name" value="FAD_binding_6"/>
    <property type="match status" value="1"/>
</dbReference>
<evidence type="ECO:0000313" key="11">
    <source>
        <dbReference type="EMBL" id="AII10906.1"/>
    </source>
</evidence>
<geneLocation type="plasmid" evidence="11 12">
    <name>pPDG2</name>
</geneLocation>
<evidence type="ECO:0000256" key="3">
    <source>
        <dbReference type="ARBA" id="ARBA00022714"/>
    </source>
</evidence>
<dbReference type="RefSeq" id="WP_128643606.1">
    <property type="nucleotide sequence ID" value="NZ_CP008949.1"/>
</dbReference>
<dbReference type="GO" id="GO:0051537">
    <property type="term" value="F:2 iron, 2 sulfur cluster binding"/>
    <property type="evidence" value="ECO:0007669"/>
    <property type="project" value="UniProtKB-KW"/>
</dbReference>
<evidence type="ECO:0000256" key="7">
    <source>
        <dbReference type="ARBA" id="ARBA00023004"/>
    </source>
</evidence>
<dbReference type="CDD" id="cd00207">
    <property type="entry name" value="fer2"/>
    <property type="match status" value="1"/>
</dbReference>
<feature type="domain" description="2Fe-2S ferredoxin-type" evidence="9">
    <location>
        <begin position="266"/>
        <end position="354"/>
    </location>
</feature>
<organism evidence="11 12">
    <name type="scientific">Rhodococcus opacus</name>
    <name type="common">Nocardia opaca</name>
    <dbReference type="NCBI Taxonomy" id="37919"/>
    <lineage>
        <taxon>Bacteria</taxon>
        <taxon>Bacillati</taxon>
        <taxon>Actinomycetota</taxon>
        <taxon>Actinomycetes</taxon>
        <taxon>Mycobacteriales</taxon>
        <taxon>Nocardiaceae</taxon>
        <taxon>Rhodococcus</taxon>
    </lineage>
</organism>
<evidence type="ECO:0000256" key="4">
    <source>
        <dbReference type="ARBA" id="ARBA00022723"/>
    </source>
</evidence>
<dbReference type="InterPro" id="IPR036010">
    <property type="entry name" value="2Fe-2S_ferredoxin-like_sf"/>
</dbReference>
<keyword evidence="6" id="KW-0560">Oxidoreductase</keyword>
<evidence type="ECO:0000256" key="5">
    <source>
        <dbReference type="ARBA" id="ARBA00022827"/>
    </source>
</evidence>
<reference evidence="11 12" key="1">
    <citation type="submission" date="2014-07" db="EMBL/GenBank/DDBJ databases">
        <title>Genome Sequence of Rhodococcus opacus Strain R7, a Biodegrader of Mono- and Polycyclic Aromatic Hydrocarbons.</title>
        <authorList>
            <person name="Di Gennaro P."/>
            <person name="Zampolli J."/>
            <person name="Presti I."/>
            <person name="Cappelletti M."/>
            <person name="D'Ursi P."/>
            <person name="Orro A."/>
            <person name="Mezzelani A."/>
            <person name="Milanesi L."/>
        </authorList>
    </citation>
    <scope>NUCLEOTIDE SEQUENCE [LARGE SCALE GENOMIC DNA]</scope>
    <source>
        <strain evidence="11 12">R7</strain>
        <plasmid evidence="11">pPDG2</plasmid>
    </source>
</reference>
<dbReference type="GO" id="GO:0046872">
    <property type="term" value="F:metal ion binding"/>
    <property type="evidence" value="ECO:0007669"/>
    <property type="project" value="UniProtKB-KW"/>
</dbReference>
<proteinExistence type="predicted"/>
<dbReference type="InterPro" id="IPR001709">
    <property type="entry name" value="Flavoprot_Pyr_Nucl_cyt_Rdtase"/>
</dbReference>
<dbReference type="InterPro" id="IPR008333">
    <property type="entry name" value="Cbr1-like_FAD-bd_dom"/>
</dbReference>
<dbReference type="Gene3D" id="3.40.50.80">
    <property type="entry name" value="Nucleotide-binding domain of ferredoxin-NADP reductase (FNR) module"/>
    <property type="match status" value="1"/>
</dbReference>
<keyword evidence="7" id="KW-0408">Iron</keyword>
<evidence type="ECO:0000256" key="6">
    <source>
        <dbReference type="ARBA" id="ARBA00023002"/>
    </source>
</evidence>
<evidence type="ECO:0000256" key="8">
    <source>
        <dbReference type="ARBA" id="ARBA00023014"/>
    </source>
</evidence>
<dbReference type="PROSITE" id="PS00197">
    <property type="entry name" value="2FE2S_FER_1"/>
    <property type="match status" value="1"/>
</dbReference>
<dbReference type="PRINTS" id="PR00371">
    <property type="entry name" value="FPNCR"/>
</dbReference>
<gene>
    <name evidence="11" type="ORF">EP51_42970</name>
</gene>
<keyword evidence="8" id="KW-0411">Iron-sulfur</keyword>
<evidence type="ECO:0000259" key="9">
    <source>
        <dbReference type="PROSITE" id="PS51085"/>
    </source>
</evidence>
<dbReference type="InterPro" id="IPR017938">
    <property type="entry name" value="Riboflavin_synthase-like_b-brl"/>
</dbReference>
<dbReference type="GO" id="GO:0016491">
    <property type="term" value="F:oxidoreductase activity"/>
    <property type="evidence" value="ECO:0007669"/>
    <property type="project" value="UniProtKB-KW"/>
</dbReference>
<dbReference type="PANTHER" id="PTHR47354">
    <property type="entry name" value="NADH OXIDOREDUCTASE HCR"/>
    <property type="match status" value="1"/>
</dbReference>
<keyword evidence="11" id="KW-0614">Plasmid</keyword>
<dbReference type="Proteomes" id="UP000028488">
    <property type="component" value="Plasmid pPDG2"/>
</dbReference>
<dbReference type="EMBL" id="CP008949">
    <property type="protein sequence ID" value="AII10906.1"/>
    <property type="molecule type" value="Genomic_DNA"/>
</dbReference>
<dbReference type="PROSITE" id="PS51085">
    <property type="entry name" value="2FE2S_FER_2"/>
    <property type="match status" value="1"/>
</dbReference>
<evidence type="ECO:0000259" key="10">
    <source>
        <dbReference type="PROSITE" id="PS51384"/>
    </source>
</evidence>
<dbReference type="Pfam" id="PF00111">
    <property type="entry name" value="Fer2"/>
    <property type="match status" value="1"/>
</dbReference>
<dbReference type="InterPro" id="IPR001041">
    <property type="entry name" value="2Fe-2S_ferredoxin-type"/>
</dbReference>
<dbReference type="SUPFAM" id="SSF52343">
    <property type="entry name" value="Ferredoxin reductase-like, C-terminal NADP-linked domain"/>
    <property type="match status" value="1"/>
</dbReference>
<dbReference type="InterPro" id="IPR012675">
    <property type="entry name" value="Beta-grasp_dom_sf"/>
</dbReference>
<keyword evidence="2" id="KW-0285">Flavoprotein</keyword>